<dbReference type="OrthoDB" id="277931at2759"/>
<dbReference type="PANTHER" id="PTHR17920">
    <property type="entry name" value="TRANSMEMBRANE AND COILED-COIL DOMAIN-CONTAINING PROTEIN 4 TMCO4"/>
    <property type="match status" value="1"/>
</dbReference>
<dbReference type="RefSeq" id="XP_044724537.1">
    <property type="nucleotide sequence ID" value="XM_044860904.1"/>
</dbReference>
<evidence type="ECO:0000256" key="2">
    <source>
        <dbReference type="ARBA" id="ARBA00022692"/>
    </source>
</evidence>
<evidence type="ECO:0000313" key="7">
    <source>
        <dbReference type="Proteomes" id="UP000824596"/>
    </source>
</evidence>
<accession>A0A9P8SM68</accession>
<dbReference type="InterPro" id="IPR007941">
    <property type="entry name" value="DUF726"/>
</dbReference>
<keyword evidence="4" id="KW-0472">Membrane</keyword>
<evidence type="ECO:0000256" key="4">
    <source>
        <dbReference type="ARBA" id="ARBA00023136"/>
    </source>
</evidence>
<dbReference type="GeneID" id="68351562"/>
<feature type="compositionally biased region" description="Gly residues" evidence="5">
    <location>
        <begin position="160"/>
        <end position="184"/>
    </location>
</feature>
<dbReference type="EMBL" id="JAIZPD010000002">
    <property type="protein sequence ID" value="KAH0967024.1"/>
    <property type="molecule type" value="Genomic_DNA"/>
</dbReference>
<sequence>MGRGSRGSGHQSFRRPVDLTGVISIAERNDLTTLVSAITDKMHNDVSAIFDSPPVATLHAGREHHTHWLSFAIFGCHAGDKDMKASAAPSSQHEVAGDGSKSFAKAHEIVEKEEAEAMTPQLRELKKEALVFFRKWQNTVIQRTREIHIHETPAALGNPRGRGGRGPRGGFRGRGARTGAGNGGNSSTLAIGTGPPRVPTNPMDPELAKTFPPIPNTLWALHLEKRKILLHVAILLVLSLQEYGANARVLLLHLSSSLSLSRDLYQGDELRVSRALAKTALQFAEAQELDPKPEESKGPRRCRAGLGGGSGLNDSVAVRLKAEGVGSVQNGAGLTVAAVAGLLGPMAEHGHLLGNLYGISPVRPTSKMLEGCCREIQDFAFLRLYDDTRSEYRGARETPAENRRLRLTIAMSGCLSEEKDVVKPWQCLGPSAESYATVIKSTAWASAKKEIMTRSIFSSLMDSHWPVSLLKISKIIDNPWSMGMVRAEKAGALLADAIVRHKFQGERSVSLIGYGLASRAIYTCLMVLAERRQFGLIDSVVMMGTPAPSESRVWLTLKSVVTGRLVNVYSEQDFILGFLYRTSNIHFGVAGLQEIQGAHGVENHCVEDLPRGHLDYQNLTGRILEDIGWEGIEAKAAPKAAPRADRVQKRPGSKRAKSAK</sequence>
<keyword evidence="2" id="KW-0812">Transmembrane</keyword>
<feature type="region of interest" description="Disordered" evidence="5">
    <location>
        <begin position="636"/>
        <end position="660"/>
    </location>
</feature>
<dbReference type="PANTHER" id="PTHR17920:SF22">
    <property type="entry name" value="DUF726 DOMAIN PROTEIN (AFU_ORTHOLOGUE AFUA_2G12860)"/>
    <property type="match status" value="1"/>
</dbReference>
<keyword evidence="3" id="KW-1133">Transmembrane helix</keyword>
<name>A0A9P8SM68_9HYPO</name>
<dbReference type="Proteomes" id="UP000824596">
    <property type="component" value="Unassembled WGS sequence"/>
</dbReference>
<comment type="subcellular location">
    <subcellularLocation>
        <location evidence="1">Membrane</location>
        <topology evidence="1">Multi-pass membrane protein</topology>
    </subcellularLocation>
</comment>
<evidence type="ECO:0000313" key="6">
    <source>
        <dbReference type="EMBL" id="KAH0967024.1"/>
    </source>
</evidence>
<proteinExistence type="predicted"/>
<feature type="compositionally biased region" description="Basic residues" evidence="5">
    <location>
        <begin position="649"/>
        <end position="660"/>
    </location>
</feature>
<organism evidence="6 7">
    <name type="scientific">Hirsutella rhossiliensis</name>
    <dbReference type="NCBI Taxonomy" id="111463"/>
    <lineage>
        <taxon>Eukaryota</taxon>
        <taxon>Fungi</taxon>
        <taxon>Dikarya</taxon>
        <taxon>Ascomycota</taxon>
        <taxon>Pezizomycotina</taxon>
        <taxon>Sordariomycetes</taxon>
        <taxon>Hypocreomycetidae</taxon>
        <taxon>Hypocreales</taxon>
        <taxon>Ophiocordycipitaceae</taxon>
        <taxon>Hirsutella</taxon>
    </lineage>
</organism>
<gene>
    <name evidence="6" type="ORF">HRG_02433</name>
</gene>
<evidence type="ECO:0008006" key="8">
    <source>
        <dbReference type="Google" id="ProtNLM"/>
    </source>
</evidence>
<reference evidence="6" key="1">
    <citation type="submission" date="2021-09" db="EMBL/GenBank/DDBJ databases">
        <title>A high-quality genome of the endoparasitic fungus Hirsutella rhossiliensis with a comparison of Hirsutella genomes reveals transposable elements contributing to genome size variation.</title>
        <authorList>
            <person name="Lin R."/>
            <person name="Jiao Y."/>
            <person name="Sun X."/>
            <person name="Ling J."/>
            <person name="Xie B."/>
            <person name="Cheng X."/>
        </authorList>
    </citation>
    <scope>NUCLEOTIDE SEQUENCE</scope>
    <source>
        <strain evidence="6">HR02</strain>
    </source>
</reference>
<dbReference type="Pfam" id="PF05277">
    <property type="entry name" value="DUF726"/>
    <property type="match status" value="1"/>
</dbReference>
<evidence type="ECO:0000256" key="3">
    <source>
        <dbReference type="ARBA" id="ARBA00022989"/>
    </source>
</evidence>
<evidence type="ECO:0000256" key="1">
    <source>
        <dbReference type="ARBA" id="ARBA00004141"/>
    </source>
</evidence>
<feature type="region of interest" description="Disordered" evidence="5">
    <location>
        <begin position="154"/>
        <end position="197"/>
    </location>
</feature>
<keyword evidence="7" id="KW-1185">Reference proteome</keyword>
<dbReference type="AlphaFoldDB" id="A0A9P8SM68"/>
<dbReference type="GO" id="GO:0016020">
    <property type="term" value="C:membrane"/>
    <property type="evidence" value="ECO:0007669"/>
    <property type="project" value="UniProtKB-SubCell"/>
</dbReference>
<comment type="caution">
    <text evidence="6">The sequence shown here is derived from an EMBL/GenBank/DDBJ whole genome shotgun (WGS) entry which is preliminary data.</text>
</comment>
<evidence type="ECO:0000256" key="5">
    <source>
        <dbReference type="SAM" id="MobiDB-lite"/>
    </source>
</evidence>
<protein>
    <recommendedName>
        <fullName evidence="8">DUF726-domain-containing protein</fullName>
    </recommendedName>
</protein>